<evidence type="ECO:0000259" key="2">
    <source>
        <dbReference type="SMART" id="SM00014"/>
    </source>
</evidence>
<dbReference type="PANTHER" id="PTHR14969">
    <property type="entry name" value="SPHINGOSINE-1-PHOSPHATE PHOSPHOHYDROLASE"/>
    <property type="match status" value="1"/>
</dbReference>
<dbReference type="Proteomes" id="UP000245535">
    <property type="component" value="Unassembled WGS sequence"/>
</dbReference>
<gene>
    <name evidence="3" type="ORF">BC781_10654</name>
</gene>
<proteinExistence type="predicted"/>
<dbReference type="SMART" id="SM00014">
    <property type="entry name" value="acidPPc"/>
    <property type="match status" value="1"/>
</dbReference>
<evidence type="ECO:0000313" key="4">
    <source>
        <dbReference type="Proteomes" id="UP000245535"/>
    </source>
</evidence>
<feature type="domain" description="Phosphatidic acid phosphatase type 2/haloperoxidase" evidence="2">
    <location>
        <begin position="108"/>
        <end position="211"/>
    </location>
</feature>
<evidence type="ECO:0000256" key="1">
    <source>
        <dbReference type="SAM" id="Phobius"/>
    </source>
</evidence>
<dbReference type="AlphaFoldDB" id="A0A315Z5H9"/>
<dbReference type="OrthoDB" id="9773582at2"/>
<dbReference type="PANTHER" id="PTHR14969:SF13">
    <property type="entry name" value="AT30094P"/>
    <property type="match status" value="1"/>
</dbReference>
<dbReference type="InterPro" id="IPR000326">
    <property type="entry name" value="PAP2/HPO"/>
</dbReference>
<dbReference type="Pfam" id="PF01569">
    <property type="entry name" value="PAP2"/>
    <property type="match status" value="1"/>
</dbReference>
<dbReference type="EMBL" id="QGDO01000006">
    <property type="protein sequence ID" value="PWJ39153.1"/>
    <property type="molecule type" value="Genomic_DNA"/>
</dbReference>
<reference evidence="3 4" key="1">
    <citation type="submission" date="2018-03" db="EMBL/GenBank/DDBJ databases">
        <title>Genomic Encyclopedia of Archaeal and Bacterial Type Strains, Phase II (KMG-II): from individual species to whole genera.</title>
        <authorList>
            <person name="Goeker M."/>
        </authorList>
    </citation>
    <scope>NUCLEOTIDE SEQUENCE [LARGE SCALE GENOMIC DNA]</scope>
    <source>
        <strain evidence="3 4">DSM 28229</strain>
    </source>
</reference>
<dbReference type="RefSeq" id="WP_109620931.1">
    <property type="nucleotide sequence ID" value="NZ_QGDO01000006.1"/>
</dbReference>
<keyword evidence="1" id="KW-0812">Transmembrane</keyword>
<dbReference type="SUPFAM" id="SSF48317">
    <property type="entry name" value="Acid phosphatase/Vanadium-dependent haloperoxidase"/>
    <property type="match status" value="1"/>
</dbReference>
<keyword evidence="1" id="KW-1133">Transmembrane helix</keyword>
<protein>
    <submittedName>
        <fullName evidence="3">PAP2 superfamily protein</fullName>
    </submittedName>
</protein>
<keyword evidence="1" id="KW-0472">Membrane</keyword>
<comment type="caution">
    <text evidence="3">The sequence shown here is derived from an EMBL/GenBank/DDBJ whole genome shotgun (WGS) entry which is preliminary data.</text>
</comment>
<sequence length="227" mass="25822">MPKHYFSLFLLLILGFPSYSQDKNYQLDIPKHKESLLEQSIVPTLLIGTGVWTVYTNTELNKFKVQRSIQNKYADFNTQLDSYLQFAPLAITLGYKIGNKDYDNWQESLTKTLLAEALMLGSVYTIKNTTRHKRPHPSEEVDSFPSGHTAQAFMAASILHKEIGDESHWLTAMGYTTAAFTGVLRVMNNKHYISDVLVGAGIGLLSTHVSYWVIDKIKQRKKARTFK</sequence>
<dbReference type="InterPro" id="IPR036938">
    <property type="entry name" value="PAP2/HPO_sf"/>
</dbReference>
<name>A0A315Z5H9_SEDFL</name>
<evidence type="ECO:0000313" key="3">
    <source>
        <dbReference type="EMBL" id="PWJ39153.1"/>
    </source>
</evidence>
<organism evidence="3 4">
    <name type="scientific">Sediminitomix flava</name>
    <dbReference type="NCBI Taxonomy" id="379075"/>
    <lineage>
        <taxon>Bacteria</taxon>
        <taxon>Pseudomonadati</taxon>
        <taxon>Bacteroidota</taxon>
        <taxon>Cytophagia</taxon>
        <taxon>Cytophagales</taxon>
        <taxon>Flammeovirgaceae</taxon>
        <taxon>Sediminitomix</taxon>
    </lineage>
</organism>
<keyword evidence="4" id="KW-1185">Reference proteome</keyword>
<dbReference type="CDD" id="cd03394">
    <property type="entry name" value="PAP2_like_5"/>
    <property type="match status" value="1"/>
</dbReference>
<dbReference type="Gene3D" id="1.20.144.10">
    <property type="entry name" value="Phosphatidic acid phosphatase type 2/haloperoxidase"/>
    <property type="match status" value="1"/>
</dbReference>
<feature type="transmembrane region" description="Helical" evidence="1">
    <location>
        <begin position="196"/>
        <end position="214"/>
    </location>
</feature>
<accession>A0A315Z5H9</accession>